<evidence type="ECO:0000313" key="3">
    <source>
        <dbReference type="EMBL" id="CAD9617580.1"/>
    </source>
</evidence>
<feature type="signal peptide" evidence="2">
    <location>
        <begin position="1"/>
        <end position="18"/>
    </location>
</feature>
<protein>
    <submittedName>
        <fullName evidence="3">Uncharacterized protein</fullName>
    </submittedName>
</protein>
<feature type="region of interest" description="Disordered" evidence="1">
    <location>
        <begin position="36"/>
        <end position="96"/>
    </location>
</feature>
<evidence type="ECO:0000256" key="1">
    <source>
        <dbReference type="SAM" id="MobiDB-lite"/>
    </source>
</evidence>
<sequence>MKFITTATLLLSAGAALGKEGRIEFGRSKPIAMTLEVDRQLGGKGGKSSKRDDKAGKYSSKGNKSSHSSSKSMKSSHIQHVSAPESTPVSSNSRDSRDIKLAEIDFGVEEVAEGGVEEVAEAAFTMQTQPLLNEGIAKDYTGATYIGIITTMAVLWN</sequence>
<reference evidence="3" key="1">
    <citation type="submission" date="2021-01" db="EMBL/GenBank/DDBJ databases">
        <authorList>
            <person name="Corre E."/>
            <person name="Pelletier E."/>
            <person name="Niang G."/>
            <person name="Scheremetjew M."/>
            <person name="Finn R."/>
            <person name="Kale V."/>
            <person name="Holt S."/>
            <person name="Cochrane G."/>
            <person name="Meng A."/>
            <person name="Brown T."/>
            <person name="Cohen L."/>
        </authorList>
    </citation>
    <scope>NUCLEOTIDE SEQUENCE</scope>
    <source>
        <strain evidence="3">SM1012Den-03</strain>
    </source>
</reference>
<keyword evidence="2" id="KW-0732">Signal</keyword>
<name>A0A7S2LXV0_9STRA</name>
<gene>
    <name evidence="3" type="ORF">SMAR0320_LOCUS16263</name>
</gene>
<proteinExistence type="predicted"/>
<feature type="chain" id="PRO_5031572482" evidence="2">
    <location>
        <begin position="19"/>
        <end position="157"/>
    </location>
</feature>
<dbReference type="AlphaFoldDB" id="A0A7S2LXV0"/>
<feature type="compositionally biased region" description="Polar residues" evidence="1">
    <location>
        <begin position="84"/>
        <end position="93"/>
    </location>
</feature>
<feature type="compositionally biased region" description="Low complexity" evidence="1">
    <location>
        <begin position="57"/>
        <end position="76"/>
    </location>
</feature>
<accession>A0A7S2LXV0</accession>
<evidence type="ECO:0000256" key="2">
    <source>
        <dbReference type="SAM" id="SignalP"/>
    </source>
</evidence>
<dbReference type="EMBL" id="HBGZ01022726">
    <property type="protein sequence ID" value="CAD9617580.1"/>
    <property type="molecule type" value="Transcribed_RNA"/>
</dbReference>
<organism evidence="3">
    <name type="scientific">Skeletonema marinoi</name>
    <dbReference type="NCBI Taxonomy" id="267567"/>
    <lineage>
        <taxon>Eukaryota</taxon>
        <taxon>Sar</taxon>
        <taxon>Stramenopiles</taxon>
        <taxon>Ochrophyta</taxon>
        <taxon>Bacillariophyta</taxon>
        <taxon>Coscinodiscophyceae</taxon>
        <taxon>Thalassiosirophycidae</taxon>
        <taxon>Thalassiosirales</taxon>
        <taxon>Skeletonemataceae</taxon>
        <taxon>Skeletonema</taxon>
        <taxon>Skeletonema marinoi-dohrnii complex</taxon>
    </lineage>
</organism>